<dbReference type="EMBL" id="VNFE01000002">
    <property type="protein sequence ID" value="TVU90509.1"/>
    <property type="molecule type" value="Genomic_DNA"/>
</dbReference>
<dbReference type="Gene3D" id="3.40.190.10">
    <property type="entry name" value="Periplasmic binding protein-like II"/>
    <property type="match status" value="1"/>
</dbReference>
<organism evidence="6 7">
    <name type="scientific">Vreelandella titanicae</name>
    <dbReference type="NCBI Taxonomy" id="664683"/>
    <lineage>
        <taxon>Bacteria</taxon>
        <taxon>Pseudomonadati</taxon>
        <taxon>Pseudomonadota</taxon>
        <taxon>Gammaproteobacteria</taxon>
        <taxon>Oceanospirillales</taxon>
        <taxon>Halomonadaceae</taxon>
        <taxon>Vreelandella</taxon>
    </lineage>
</organism>
<dbReference type="PANTHER" id="PTHR30290">
    <property type="entry name" value="PERIPLASMIC BINDING COMPONENT OF ABC TRANSPORTER"/>
    <property type="match status" value="1"/>
</dbReference>
<accession>A0A558JA45</accession>
<evidence type="ECO:0000256" key="1">
    <source>
        <dbReference type="ARBA" id="ARBA00005695"/>
    </source>
</evidence>
<dbReference type="Gene3D" id="3.10.105.10">
    <property type="entry name" value="Dipeptide-binding Protein, Domain 3"/>
    <property type="match status" value="1"/>
</dbReference>
<dbReference type="AlphaFoldDB" id="A0A558JA45"/>
<evidence type="ECO:0000313" key="7">
    <source>
        <dbReference type="Proteomes" id="UP000317288"/>
    </source>
</evidence>
<evidence type="ECO:0000313" key="6">
    <source>
        <dbReference type="EMBL" id="TVU90509.1"/>
    </source>
</evidence>
<dbReference type="Proteomes" id="UP000317288">
    <property type="component" value="Unassembled WGS sequence"/>
</dbReference>
<evidence type="ECO:0000256" key="2">
    <source>
        <dbReference type="ARBA" id="ARBA00022448"/>
    </source>
</evidence>
<proteinExistence type="inferred from homology"/>
<dbReference type="InterPro" id="IPR030678">
    <property type="entry name" value="Peptide/Ni-bd"/>
</dbReference>
<dbReference type="InterPro" id="IPR000914">
    <property type="entry name" value="SBP_5_dom"/>
</dbReference>
<dbReference type="CDD" id="cd08518">
    <property type="entry name" value="PBP2_NikA_DppA_OppA_like_19"/>
    <property type="match status" value="1"/>
</dbReference>
<dbReference type="Pfam" id="PF00496">
    <property type="entry name" value="SBP_bac_5"/>
    <property type="match status" value="1"/>
</dbReference>
<keyword evidence="3 4" id="KW-0732">Signal</keyword>
<dbReference type="PIRSF" id="PIRSF002741">
    <property type="entry name" value="MppA"/>
    <property type="match status" value="1"/>
</dbReference>
<comment type="similarity">
    <text evidence="1">Belongs to the bacterial solute-binding protein 5 family.</text>
</comment>
<feature type="chain" id="PRO_5022097030" evidence="4">
    <location>
        <begin position="26"/>
        <end position="529"/>
    </location>
</feature>
<dbReference type="GO" id="GO:1904680">
    <property type="term" value="F:peptide transmembrane transporter activity"/>
    <property type="evidence" value="ECO:0007669"/>
    <property type="project" value="TreeGrafter"/>
</dbReference>
<gene>
    <name evidence="6" type="ORF">FQP89_05235</name>
</gene>
<evidence type="ECO:0000256" key="4">
    <source>
        <dbReference type="SAM" id="SignalP"/>
    </source>
</evidence>
<feature type="signal peptide" evidence="4">
    <location>
        <begin position="1"/>
        <end position="25"/>
    </location>
</feature>
<dbReference type="RefSeq" id="WP_144810190.1">
    <property type="nucleotide sequence ID" value="NZ_VNFE01000002.1"/>
</dbReference>
<reference evidence="6 7" key="1">
    <citation type="submission" date="2019-07" db="EMBL/GenBank/DDBJ databases">
        <title>Diversity of Bacteria from Kongsfjorden, Arctic.</title>
        <authorList>
            <person name="Yu Y."/>
        </authorList>
    </citation>
    <scope>NUCLEOTIDE SEQUENCE [LARGE SCALE GENOMIC DNA]</scope>
    <source>
        <strain evidence="6 7">SM1922</strain>
    </source>
</reference>
<evidence type="ECO:0000256" key="3">
    <source>
        <dbReference type="ARBA" id="ARBA00022729"/>
    </source>
</evidence>
<dbReference type="PANTHER" id="PTHR30290:SF9">
    <property type="entry name" value="OLIGOPEPTIDE-BINDING PROTEIN APPA"/>
    <property type="match status" value="1"/>
</dbReference>
<protein>
    <submittedName>
        <fullName evidence="6">ABC transporter substrate-binding protein</fullName>
    </submittedName>
</protein>
<dbReference type="GO" id="GO:0030288">
    <property type="term" value="C:outer membrane-bounded periplasmic space"/>
    <property type="evidence" value="ECO:0007669"/>
    <property type="project" value="UniProtKB-ARBA"/>
</dbReference>
<comment type="caution">
    <text evidence="6">The sequence shown here is derived from an EMBL/GenBank/DDBJ whole genome shotgun (WGS) entry which is preliminary data.</text>
</comment>
<evidence type="ECO:0000259" key="5">
    <source>
        <dbReference type="Pfam" id="PF00496"/>
    </source>
</evidence>
<dbReference type="GO" id="GO:0043190">
    <property type="term" value="C:ATP-binding cassette (ABC) transporter complex"/>
    <property type="evidence" value="ECO:0007669"/>
    <property type="project" value="InterPro"/>
</dbReference>
<sequence length="529" mass="57804">MPGLPRPILLGIALSCLGAASAVQAKEQLVLAVGGEPEQGFDPLLGWGQYGNPLFQSTLLSRGRDLTPQPELATQWSLSEDRLTWTLTLRDDARFADGTLLTAEDVAYTFNAAAKAGGRADLSALDQAQAVDAYTVTLHLRAPHITFADQLMTLGIVPSAERDNGYSEHYGRQPLGSGPYQLVEWQEGEQLIVERNPYFYGPTPVFERLVFLFTGEDATLSAAHAGQVDIASVPPALADNVPAQMQRVIMESVDNRGILFPMQPANGEQAASGTLIGNDVTADLAIRQAINLAVDRETLVEVALHGFGRSAFGPADGLPWSGPEENVVAPDLTQAEKILESAGWELGEDGLRYKDGLPARFRLTYPASDTTRQLLAEVSAEMVRPLGIEMQPTGRHWDEIQREALHQDAIMFGFGSHSPQEIYYLFHSQYAGNGFYNSGFYANPEVDAHLDDAQAAHSIEQANQYWQAAQWDGTTGYGLRGDSSWAWLVNLEHVYFANTCLDVGELGVAPHGHGWPITANLLEWRWTCE</sequence>
<name>A0A558JA45_9GAMM</name>
<dbReference type="InterPro" id="IPR039424">
    <property type="entry name" value="SBP_5"/>
</dbReference>
<keyword evidence="2" id="KW-0813">Transport</keyword>
<dbReference type="GO" id="GO:0015833">
    <property type="term" value="P:peptide transport"/>
    <property type="evidence" value="ECO:0007669"/>
    <property type="project" value="TreeGrafter"/>
</dbReference>
<dbReference type="SUPFAM" id="SSF53850">
    <property type="entry name" value="Periplasmic binding protein-like II"/>
    <property type="match status" value="1"/>
</dbReference>
<feature type="domain" description="Solute-binding protein family 5" evidence="5">
    <location>
        <begin position="67"/>
        <end position="430"/>
    </location>
</feature>